<evidence type="ECO:0000313" key="8">
    <source>
        <dbReference type="Proteomes" id="UP000813462"/>
    </source>
</evidence>
<dbReference type="Gene3D" id="1.10.630.10">
    <property type="entry name" value="Cytochrome P450"/>
    <property type="match status" value="2"/>
</dbReference>
<dbReference type="GO" id="GO:0016705">
    <property type="term" value="F:oxidoreductase activity, acting on paired donors, with incorporation or reduction of molecular oxygen"/>
    <property type="evidence" value="ECO:0007669"/>
    <property type="project" value="InterPro"/>
</dbReference>
<feature type="binding site" description="axial binding residue" evidence="4">
    <location>
        <position position="402"/>
    </location>
    <ligand>
        <name>heme</name>
        <dbReference type="ChEBI" id="CHEBI:30413"/>
    </ligand>
    <ligandPart>
        <name>Fe</name>
        <dbReference type="ChEBI" id="CHEBI:18248"/>
    </ligandPart>
</feature>
<evidence type="ECO:0000256" key="6">
    <source>
        <dbReference type="SAM" id="Phobius"/>
    </source>
</evidence>
<comment type="caution">
    <text evidence="7">The sequence shown here is derived from an EMBL/GenBank/DDBJ whole genome shotgun (WGS) entry which is preliminary data.</text>
</comment>
<keyword evidence="4 5" id="KW-0349">Heme</keyword>
<evidence type="ECO:0000313" key="7">
    <source>
        <dbReference type="EMBL" id="KAH7528351.1"/>
    </source>
</evidence>
<dbReference type="Proteomes" id="UP000813462">
    <property type="component" value="Unassembled WGS sequence"/>
</dbReference>
<reference evidence="7" key="1">
    <citation type="journal article" date="2021" name="Front. Plant Sci.">
        <title>Chromosome-Scale Genome Assembly for Chinese Sour Jujube and Insights Into Its Genome Evolution and Domestication Signature.</title>
        <authorList>
            <person name="Shen L.-Y."/>
            <person name="Luo H."/>
            <person name="Wang X.-L."/>
            <person name="Wang X.-M."/>
            <person name="Qiu X.-J."/>
            <person name="Liu H."/>
            <person name="Zhou S.-S."/>
            <person name="Jia K.-H."/>
            <person name="Nie S."/>
            <person name="Bao Y.-T."/>
            <person name="Zhang R.-G."/>
            <person name="Yun Q.-Z."/>
            <person name="Chai Y.-H."/>
            <person name="Lu J.-Y."/>
            <person name="Li Y."/>
            <person name="Zhao S.-W."/>
            <person name="Mao J.-F."/>
            <person name="Jia S.-G."/>
            <person name="Mao Y.-M."/>
        </authorList>
    </citation>
    <scope>NUCLEOTIDE SEQUENCE</scope>
    <source>
        <strain evidence="7">AT0</strain>
        <tissue evidence="7">Leaf</tissue>
    </source>
</reference>
<sequence>MLETLFVSAIPFLFFTIFLIKWYFFTTQPTHKNPPPSPPAFPILGNLHQLSGSYPHRKLQKLAHQYGPLMLLHFGSRPVLIVSSSDSAREIMKTHDTNFLNRPKSYIDVRLRYHGKDVTTARYGESWRQMKSLCTLQLLSNKRVRSFRTIREEEVALFVESIIKRQSLAVNLSEMFAFLSNDVICRVAFGKKYSRDETGNMVNKVLSQLKKLLGGFYVGDYIPWLAWIHCLSGVDAQVEKLNDEFNKFLDGVVEEHGNNFNIKEKKLYEDGDQDNKDFVDVLLELQRDEMAGFNLDKEHMKDITENDLDKMHYLKAVIKETVRLYPPVPLLIPRESAQDINIKGYDIAAGTMVITNAWALGRDPNLWEKPEEFVPERFLDSSIDFKGQDFQLIPFGSGRRGCPGILFAMVANELLLANLVHKFDWSLPDGAKPQDLDMTECAGSTIHRKVPLLAVATPRC</sequence>
<dbReference type="PANTHER" id="PTHR47955">
    <property type="entry name" value="CYTOCHROME P450 FAMILY 71 PROTEIN"/>
    <property type="match status" value="1"/>
</dbReference>
<dbReference type="EMBL" id="JAEACU010000005">
    <property type="protein sequence ID" value="KAH7528351.1"/>
    <property type="molecule type" value="Genomic_DNA"/>
</dbReference>
<keyword evidence="5" id="KW-0503">Monooxygenase</keyword>
<keyword evidence="2 4" id="KW-0479">Metal-binding</keyword>
<name>A0A978VDB2_ZIZJJ</name>
<dbReference type="InterPro" id="IPR017972">
    <property type="entry name" value="Cyt_P450_CS"/>
</dbReference>
<dbReference type="InterPro" id="IPR002401">
    <property type="entry name" value="Cyt_P450_E_grp-I"/>
</dbReference>
<dbReference type="GO" id="GO:0004497">
    <property type="term" value="F:monooxygenase activity"/>
    <property type="evidence" value="ECO:0007669"/>
    <property type="project" value="UniProtKB-KW"/>
</dbReference>
<keyword evidence="6" id="KW-1133">Transmembrane helix</keyword>
<protein>
    <recommendedName>
        <fullName evidence="9">Cytochrome P450 71A26-like</fullName>
    </recommendedName>
</protein>
<dbReference type="PRINTS" id="PR00463">
    <property type="entry name" value="EP450I"/>
</dbReference>
<accession>A0A978VDB2</accession>
<evidence type="ECO:0000256" key="3">
    <source>
        <dbReference type="ARBA" id="ARBA00023004"/>
    </source>
</evidence>
<dbReference type="Pfam" id="PF00067">
    <property type="entry name" value="p450"/>
    <property type="match status" value="2"/>
</dbReference>
<dbReference type="GO" id="GO:0020037">
    <property type="term" value="F:heme binding"/>
    <property type="evidence" value="ECO:0007669"/>
    <property type="project" value="InterPro"/>
</dbReference>
<keyword evidence="6" id="KW-0812">Transmembrane</keyword>
<evidence type="ECO:0000256" key="5">
    <source>
        <dbReference type="RuleBase" id="RU000461"/>
    </source>
</evidence>
<dbReference type="CDD" id="cd11072">
    <property type="entry name" value="CYP71-like"/>
    <property type="match status" value="1"/>
</dbReference>
<organism evidence="7 8">
    <name type="scientific">Ziziphus jujuba var. spinosa</name>
    <dbReference type="NCBI Taxonomy" id="714518"/>
    <lineage>
        <taxon>Eukaryota</taxon>
        <taxon>Viridiplantae</taxon>
        <taxon>Streptophyta</taxon>
        <taxon>Embryophyta</taxon>
        <taxon>Tracheophyta</taxon>
        <taxon>Spermatophyta</taxon>
        <taxon>Magnoliopsida</taxon>
        <taxon>eudicotyledons</taxon>
        <taxon>Gunneridae</taxon>
        <taxon>Pentapetalae</taxon>
        <taxon>rosids</taxon>
        <taxon>fabids</taxon>
        <taxon>Rosales</taxon>
        <taxon>Rhamnaceae</taxon>
        <taxon>Paliureae</taxon>
        <taxon>Ziziphus</taxon>
    </lineage>
</organism>
<keyword evidence="6" id="KW-0472">Membrane</keyword>
<evidence type="ECO:0008006" key="9">
    <source>
        <dbReference type="Google" id="ProtNLM"/>
    </source>
</evidence>
<evidence type="ECO:0000256" key="4">
    <source>
        <dbReference type="PIRSR" id="PIRSR602401-1"/>
    </source>
</evidence>
<dbReference type="InterPro" id="IPR036396">
    <property type="entry name" value="Cyt_P450_sf"/>
</dbReference>
<dbReference type="SUPFAM" id="SSF48264">
    <property type="entry name" value="Cytochrome P450"/>
    <property type="match status" value="1"/>
</dbReference>
<evidence type="ECO:0000256" key="1">
    <source>
        <dbReference type="ARBA" id="ARBA00010617"/>
    </source>
</evidence>
<dbReference type="PANTHER" id="PTHR47955:SF15">
    <property type="entry name" value="CYTOCHROME P450 71A2-LIKE"/>
    <property type="match status" value="1"/>
</dbReference>
<keyword evidence="5" id="KW-0560">Oxidoreductase</keyword>
<dbReference type="PROSITE" id="PS00086">
    <property type="entry name" value="CYTOCHROME_P450"/>
    <property type="match status" value="1"/>
</dbReference>
<dbReference type="InterPro" id="IPR001128">
    <property type="entry name" value="Cyt_P450"/>
</dbReference>
<comment type="similarity">
    <text evidence="1 5">Belongs to the cytochrome P450 family.</text>
</comment>
<evidence type="ECO:0000256" key="2">
    <source>
        <dbReference type="ARBA" id="ARBA00022723"/>
    </source>
</evidence>
<dbReference type="AlphaFoldDB" id="A0A978VDB2"/>
<dbReference type="GO" id="GO:0005506">
    <property type="term" value="F:iron ion binding"/>
    <property type="evidence" value="ECO:0007669"/>
    <property type="project" value="InterPro"/>
</dbReference>
<keyword evidence="3 4" id="KW-0408">Iron</keyword>
<gene>
    <name evidence="7" type="ORF">FEM48_Zijuj05G0063400</name>
</gene>
<comment type="cofactor">
    <cofactor evidence="4">
        <name>heme</name>
        <dbReference type="ChEBI" id="CHEBI:30413"/>
    </cofactor>
</comment>
<feature type="transmembrane region" description="Helical" evidence="6">
    <location>
        <begin position="6"/>
        <end position="24"/>
    </location>
</feature>
<proteinExistence type="inferred from homology"/>